<reference evidence="3" key="1">
    <citation type="journal article" date="2019" name="Int. J. Syst. Evol. Microbiol.">
        <title>The Global Catalogue of Microorganisms (GCM) 10K type strain sequencing project: providing services to taxonomists for standard genome sequencing and annotation.</title>
        <authorList>
            <consortium name="The Broad Institute Genomics Platform"/>
            <consortium name="The Broad Institute Genome Sequencing Center for Infectious Disease"/>
            <person name="Wu L."/>
            <person name="Ma J."/>
        </authorList>
    </citation>
    <scope>NUCLEOTIDE SEQUENCE [LARGE SCALE GENOMIC DNA]</scope>
    <source>
        <strain evidence="3">KCTC 42182</strain>
    </source>
</reference>
<dbReference type="EMBL" id="JBHRYJ010000003">
    <property type="protein sequence ID" value="MFC3676692.1"/>
    <property type="molecule type" value="Genomic_DNA"/>
</dbReference>
<dbReference type="EC" id="2.3.-.-" evidence="2"/>
<name>A0ABV7VIP6_9PROT</name>
<comment type="caution">
    <text evidence="2">The sequence shown here is derived from an EMBL/GenBank/DDBJ whole genome shotgun (WGS) entry which is preliminary data.</text>
</comment>
<dbReference type="Pfam" id="PF00583">
    <property type="entry name" value="Acetyltransf_1"/>
    <property type="match status" value="1"/>
</dbReference>
<gene>
    <name evidence="2" type="ORF">ACFOOQ_14135</name>
</gene>
<sequence>MTAARDDLSSNVEQAVFRLPPPELLDDGRYNVTVVYLEMLQGPAADAPNPPPLVPKLSLLKLDKPTTGFYRYLYETVGRAWHWVDRNRLSDLALGQIICDPRVEIWVPYIGGVPAGYVELDRRDETASDDRPVNIAYFGLAPEFIGRGVGPWLLRAGVRQAFSYGTRRLTVNTCNLDHPAALPLYQKIGFRPYQTRQAPFDPRV</sequence>
<proteinExistence type="predicted"/>
<dbReference type="SUPFAM" id="SSF55729">
    <property type="entry name" value="Acyl-CoA N-acyltransferases (Nat)"/>
    <property type="match status" value="1"/>
</dbReference>
<dbReference type="Proteomes" id="UP001595711">
    <property type="component" value="Unassembled WGS sequence"/>
</dbReference>
<dbReference type="PROSITE" id="PS51186">
    <property type="entry name" value="GNAT"/>
    <property type="match status" value="1"/>
</dbReference>
<evidence type="ECO:0000259" key="1">
    <source>
        <dbReference type="PROSITE" id="PS51186"/>
    </source>
</evidence>
<dbReference type="GO" id="GO:0016746">
    <property type="term" value="F:acyltransferase activity"/>
    <property type="evidence" value="ECO:0007669"/>
    <property type="project" value="UniProtKB-KW"/>
</dbReference>
<keyword evidence="2" id="KW-0012">Acyltransferase</keyword>
<accession>A0ABV7VIP6</accession>
<feature type="domain" description="N-acetyltransferase" evidence="1">
    <location>
        <begin position="60"/>
        <end position="204"/>
    </location>
</feature>
<dbReference type="CDD" id="cd04301">
    <property type="entry name" value="NAT_SF"/>
    <property type="match status" value="1"/>
</dbReference>
<keyword evidence="2" id="KW-0808">Transferase</keyword>
<dbReference type="Gene3D" id="3.40.630.30">
    <property type="match status" value="1"/>
</dbReference>
<dbReference type="InterPro" id="IPR000182">
    <property type="entry name" value="GNAT_dom"/>
</dbReference>
<evidence type="ECO:0000313" key="2">
    <source>
        <dbReference type="EMBL" id="MFC3676692.1"/>
    </source>
</evidence>
<organism evidence="2 3">
    <name type="scientific">Ferrovibrio xuzhouensis</name>
    <dbReference type="NCBI Taxonomy" id="1576914"/>
    <lineage>
        <taxon>Bacteria</taxon>
        <taxon>Pseudomonadati</taxon>
        <taxon>Pseudomonadota</taxon>
        <taxon>Alphaproteobacteria</taxon>
        <taxon>Rhodospirillales</taxon>
        <taxon>Rhodospirillaceae</taxon>
        <taxon>Ferrovibrio</taxon>
    </lineage>
</organism>
<keyword evidence="3" id="KW-1185">Reference proteome</keyword>
<evidence type="ECO:0000313" key="3">
    <source>
        <dbReference type="Proteomes" id="UP001595711"/>
    </source>
</evidence>
<dbReference type="RefSeq" id="WP_379727774.1">
    <property type="nucleotide sequence ID" value="NZ_JBHRYJ010000003.1"/>
</dbReference>
<protein>
    <submittedName>
        <fullName evidence="2">GNAT family N-acetyltransferase</fullName>
        <ecNumber evidence="2">2.3.-.-</ecNumber>
    </submittedName>
</protein>
<dbReference type="InterPro" id="IPR016181">
    <property type="entry name" value="Acyl_CoA_acyltransferase"/>
</dbReference>